<dbReference type="InterPro" id="IPR036291">
    <property type="entry name" value="NAD(P)-bd_dom_sf"/>
</dbReference>
<evidence type="ECO:0000313" key="4">
    <source>
        <dbReference type="Proteomes" id="UP000241818"/>
    </source>
</evidence>
<dbReference type="InterPro" id="IPR051450">
    <property type="entry name" value="Gfo/Idh/MocA_Oxidoreductases"/>
</dbReference>
<name>A0A2T3B332_AMORE</name>
<dbReference type="GeneID" id="36568686"/>
<keyword evidence="4" id="KW-1185">Reference proteome</keyword>
<feature type="domain" description="Gfo/Idh/MocA-like oxidoreductase N-terminal" evidence="1">
    <location>
        <begin position="7"/>
        <end position="135"/>
    </location>
</feature>
<dbReference type="Gene3D" id="3.30.360.10">
    <property type="entry name" value="Dihydrodipicolinate Reductase, domain 2"/>
    <property type="match status" value="2"/>
</dbReference>
<dbReference type="GO" id="GO:0000166">
    <property type="term" value="F:nucleotide binding"/>
    <property type="evidence" value="ECO:0007669"/>
    <property type="project" value="InterPro"/>
</dbReference>
<dbReference type="SUPFAM" id="SSF55347">
    <property type="entry name" value="Glyceraldehyde-3-phosphate dehydrogenase-like, C-terminal domain"/>
    <property type="match status" value="1"/>
</dbReference>
<proteinExistence type="predicted"/>
<dbReference type="Proteomes" id="UP000241818">
    <property type="component" value="Unassembled WGS sequence"/>
</dbReference>
<dbReference type="InterPro" id="IPR004104">
    <property type="entry name" value="Gfo/Idh/MocA-like_OxRdtase_C"/>
</dbReference>
<dbReference type="InterPro" id="IPR000683">
    <property type="entry name" value="Gfo/Idh/MocA-like_OxRdtase_N"/>
</dbReference>
<dbReference type="EMBL" id="KZ679010">
    <property type="protein sequence ID" value="PSS20052.1"/>
    <property type="molecule type" value="Genomic_DNA"/>
</dbReference>
<evidence type="ECO:0000259" key="1">
    <source>
        <dbReference type="Pfam" id="PF01408"/>
    </source>
</evidence>
<protein>
    <recommendedName>
        <fullName evidence="5">Gfo/Idh/MocA-like oxidoreductase N-terminal domain-containing protein</fullName>
    </recommendedName>
</protein>
<accession>A0A2T3B332</accession>
<feature type="domain" description="Gfo/Idh/MocA-like oxidoreductase C-terminal" evidence="2">
    <location>
        <begin position="169"/>
        <end position="232"/>
    </location>
</feature>
<evidence type="ECO:0000313" key="3">
    <source>
        <dbReference type="EMBL" id="PSS20052.1"/>
    </source>
</evidence>
<dbReference type="STRING" id="857342.A0A2T3B332"/>
<organism evidence="3 4">
    <name type="scientific">Amorphotheca resinae ATCC 22711</name>
    <dbReference type="NCBI Taxonomy" id="857342"/>
    <lineage>
        <taxon>Eukaryota</taxon>
        <taxon>Fungi</taxon>
        <taxon>Dikarya</taxon>
        <taxon>Ascomycota</taxon>
        <taxon>Pezizomycotina</taxon>
        <taxon>Leotiomycetes</taxon>
        <taxon>Helotiales</taxon>
        <taxon>Amorphothecaceae</taxon>
        <taxon>Amorphotheca</taxon>
    </lineage>
</organism>
<gene>
    <name evidence="3" type="ORF">M430DRAFT_100071</name>
</gene>
<dbReference type="Gene3D" id="3.40.50.720">
    <property type="entry name" value="NAD(P)-binding Rossmann-like Domain"/>
    <property type="match status" value="1"/>
</dbReference>
<dbReference type="PANTHER" id="PTHR43377">
    <property type="entry name" value="BILIVERDIN REDUCTASE A"/>
    <property type="match status" value="1"/>
</dbReference>
<dbReference type="PANTHER" id="PTHR43377:SF12">
    <property type="entry name" value="BINDING ROSSMANN FOLD OXIDOREDUCTASE, PUTATIVE (AFU_ORTHOLOGUE AFUA_3G11840)-RELATED"/>
    <property type="match status" value="1"/>
</dbReference>
<dbReference type="OrthoDB" id="2129491at2759"/>
<dbReference type="AlphaFoldDB" id="A0A2T3B332"/>
<sequence>MSANPPRILIIGAGSRGNAYARATGESSNGIVVAVAEPIAYKRQRLGSKYIWGKAGPSEGQEFEDWKHFLAWEQERRAKASRGEVVPEGVDAVFICVLDEMHKEVIVGLAPLGLHTMCEKPLTTSLDDCISIYRALLPDLPHTTAPSKIFSIGHVLRYSQHNIVLRKLLLEEQVIGEVLSVNHTEPVGWWHFAHSYVRGNWRKESTTAPSLLTKSCHDIDLLLWLLSSPPPNSNKPPHIPVTVSSSGSLQFFNKTRKPTAAGNATNCLSCPIEESCQYSAKKIYVGKDLKGLGSGNTNWPVDIVLPEIEECISQGGPAGGERALLSKLSEDYTSTTPASEVSARNWYGRCVWEADNDVCDNQVVTMTWDNDPLPSTSDDPEQALAGRGAKTAVFHMVAHTKKICDRYTHIYGSRGEIYADGETITVQDFTTGTRKVYRPHVAGGGHGGGDDGLARQFILAVDRVKNHGARVTDAQEEFVGCTLEDVIRSHALVFAAEEARRDRKVLDFPEWWERVVQGGLRGERTV</sequence>
<dbReference type="Pfam" id="PF02894">
    <property type="entry name" value="GFO_IDH_MocA_C"/>
    <property type="match status" value="1"/>
</dbReference>
<evidence type="ECO:0000259" key="2">
    <source>
        <dbReference type="Pfam" id="PF02894"/>
    </source>
</evidence>
<reference evidence="3 4" key="1">
    <citation type="journal article" date="2018" name="New Phytol.">
        <title>Comparative genomics and transcriptomics depict ericoid mycorrhizal fungi as versatile saprotrophs and plant mutualists.</title>
        <authorList>
            <person name="Martino E."/>
            <person name="Morin E."/>
            <person name="Grelet G.A."/>
            <person name="Kuo A."/>
            <person name="Kohler A."/>
            <person name="Daghino S."/>
            <person name="Barry K.W."/>
            <person name="Cichocki N."/>
            <person name="Clum A."/>
            <person name="Dockter R.B."/>
            <person name="Hainaut M."/>
            <person name="Kuo R.C."/>
            <person name="LaButti K."/>
            <person name="Lindahl B.D."/>
            <person name="Lindquist E.A."/>
            <person name="Lipzen A."/>
            <person name="Khouja H.R."/>
            <person name="Magnuson J."/>
            <person name="Murat C."/>
            <person name="Ohm R.A."/>
            <person name="Singer S.W."/>
            <person name="Spatafora J.W."/>
            <person name="Wang M."/>
            <person name="Veneault-Fourrey C."/>
            <person name="Henrissat B."/>
            <person name="Grigoriev I.V."/>
            <person name="Martin F.M."/>
            <person name="Perotto S."/>
        </authorList>
    </citation>
    <scope>NUCLEOTIDE SEQUENCE [LARGE SCALE GENOMIC DNA]</scope>
    <source>
        <strain evidence="3 4">ATCC 22711</strain>
    </source>
</reference>
<dbReference type="SUPFAM" id="SSF51735">
    <property type="entry name" value="NAD(P)-binding Rossmann-fold domains"/>
    <property type="match status" value="1"/>
</dbReference>
<dbReference type="Pfam" id="PF01408">
    <property type="entry name" value="GFO_IDH_MocA"/>
    <property type="match status" value="1"/>
</dbReference>
<evidence type="ECO:0008006" key="5">
    <source>
        <dbReference type="Google" id="ProtNLM"/>
    </source>
</evidence>
<dbReference type="InParanoid" id="A0A2T3B332"/>
<dbReference type="RefSeq" id="XP_024721322.1">
    <property type="nucleotide sequence ID" value="XM_024860605.1"/>
</dbReference>